<accession>A0A9D4THC0</accession>
<feature type="repeat" description="ANK" evidence="7">
    <location>
        <begin position="81"/>
        <end position="113"/>
    </location>
</feature>
<evidence type="ECO:0000256" key="9">
    <source>
        <dbReference type="SAM" id="MobiDB-lite"/>
    </source>
</evidence>
<dbReference type="EMBL" id="SIDB01000011">
    <property type="protein sequence ID" value="KAI3425719.1"/>
    <property type="molecule type" value="Genomic_DNA"/>
</dbReference>
<dbReference type="PROSITE" id="PS50011">
    <property type="entry name" value="PROTEIN_KINASE_DOM"/>
    <property type="match status" value="1"/>
</dbReference>
<keyword evidence="7" id="KW-0040">ANK repeat</keyword>
<dbReference type="Gene3D" id="1.10.510.10">
    <property type="entry name" value="Transferase(Phosphotransferase) domain 1"/>
    <property type="match status" value="1"/>
</dbReference>
<dbReference type="PROSITE" id="PS00108">
    <property type="entry name" value="PROTEIN_KINASE_ST"/>
    <property type="match status" value="1"/>
</dbReference>
<dbReference type="SUPFAM" id="SSF56112">
    <property type="entry name" value="Protein kinase-like (PK-like)"/>
    <property type="match status" value="1"/>
</dbReference>
<dbReference type="PANTHER" id="PTHR44329:SF298">
    <property type="entry name" value="MIXED LINEAGE KINASE DOMAIN-LIKE PROTEIN"/>
    <property type="match status" value="1"/>
</dbReference>
<dbReference type="GO" id="GO:0005524">
    <property type="term" value="F:ATP binding"/>
    <property type="evidence" value="ECO:0007669"/>
    <property type="project" value="UniProtKB-UniRule"/>
</dbReference>
<dbReference type="Pfam" id="PF12796">
    <property type="entry name" value="Ank_2"/>
    <property type="match status" value="1"/>
</dbReference>
<feature type="region of interest" description="Disordered" evidence="9">
    <location>
        <begin position="136"/>
        <end position="200"/>
    </location>
</feature>
<evidence type="ECO:0000256" key="8">
    <source>
        <dbReference type="PROSITE-ProRule" id="PRU10141"/>
    </source>
</evidence>
<feature type="compositionally biased region" description="Gly residues" evidence="9">
    <location>
        <begin position="347"/>
        <end position="357"/>
    </location>
</feature>
<feature type="compositionally biased region" description="Low complexity" evidence="9">
    <location>
        <begin position="156"/>
        <end position="174"/>
    </location>
</feature>
<dbReference type="InterPro" id="IPR051681">
    <property type="entry name" value="Ser/Thr_Kinases-Pseudokinases"/>
</dbReference>
<evidence type="ECO:0000259" key="10">
    <source>
        <dbReference type="PROSITE" id="PS50011"/>
    </source>
</evidence>
<sequence>MGCSPSKESEVPPASQDPWQLAHTGQVKQLRRWIDMGGNPSALDRQGGRGTLLHAAVSGVRLGCIQVLLECGADANAVTKLRGSPLHAAAAHNDSAVAEALLSGGADPMLKNASGKTAIDVALENGNSTTAELMRRKASRTLRVGAGRKKPGPNDPGATAAARPTARPSTPAGAQLKRPSGGGSGLSSATDSGNGLLAKQGSGPAAAAAALTNSAGSGAGGNGGLSAAPSAGLNSGPSDAGSAAQAALVHSAGSGGSSSGFLGNRPSDGGMSNAPSRGNAAGVVAAGIGPHFSPPSSPPAPRVVAHALGHAHAVQPVFGQEEGLAQLQAPTPGETAGFYPLVHAGSGGQHAGTGGAAGTAAAAGNGTAADAGAQPAATQLPEVSPPAPQNFLQRAWGAITGDPAPGSPGERQLVQQEQQAAQEEALQQAQQAQQAQQGEQQELPGPAQAEQAGAAIAQGPANQGAQPPSSPQQQAVGGITPPTPPSLSPAPAVGTFIIGRHGAALTASQMAAAAALTDRSLLEGQLSLESAGCQSGEDDDRESELHSAGTSSANSSHTNSLVSDPLICLLVGSRGAQVQQRVGPNIKAGTVASKAPTHATAADTGFTDVMAADTVSIDATAAGTASTDAMAAGTASTDATAASTQPPATVGSVSPFAEAADVPQQDSGTTSAATRSADDAAPSPTPSGVLQPRPSMMVDITPWEIEYKELVMIRGIGEGAFGRVYLAKWHETLVAVKVLLSSQDIQEAVLEQALTLSNPIMCNLQKECGLMAAMRHPNVVQFMGVSAMPPAIITEYCGKGSLLDVLKGGRKSAAKAAQLTWSRRLLLALDAAKGILHLHLKNIVHRDLKSPNLLVDSTWRVKVCDFNLSKIIDMDTTSTGTMANANPRWLAPEVLQGQSTTTAADVFSFGVVLYELMTWKIPWEGLMPYTIIVRLIDGERLPLPTSTDCLPGPAADNATFAPSLPAYTALVAACWHQDPAQRPSFIEIIPELRTLYEISLQARPQTMT</sequence>
<feature type="domain" description="Protein kinase" evidence="10">
    <location>
        <begin position="710"/>
        <end position="996"/>
    </location>
</feature>
<dbReference type="PROSITE" id="PS50297">
    <property type="entry name" value="ANK_REP_REGION"/>
    <property type="match status" value="1"/>
</dbReference>
<dbReference type="PRINTS" id="PR00109">
    <property type="entry name" value="TYRKINASE"/>
</dbReference>
<reference evidence="11" key="1">
    <citation type="journal article" date="2019" name="Plant J.">
        <title>Chlorella vulgaris genome assembly and annotation reveals the molecular basis for metabolic acclimation to high light conditions.</title>
        <authorList>
            <person name="Cecchin M."/>
            <person name="Marcolungo L."/>
            <person name="Rossato M."/>
            <person name="Girolomoni L."/>
            <person name="Cosentino E."/>
            <person name="Cuine S."/>
            <person name="Li-Beisson Y."/>
            <person name="Delledonne M."/>
            <person name="Ballottari M."/>
        </authorList>
    </citation>
    <scope>NUCLEOTIDE SEQUENCE</scope>
    <source>
        <strain evidence="11">211/11P</strain>
    </source>
</reference>
<keyword evidence="5" id="KW-0418">Kinase</keyword>
<evidence type="ECO:0000256" key="3">
    <source>
        <dbReference type="ARBA" id="ARBA00022679"/>
    </source>
</evidence>
<dbReference type="CDD" id="cd13999">
    <property type="entry name" value="STKc_MAP3K-like"/>
    <property type="match status" value="1"/>
</dbReference>
<organism evidence="11 12">
    <name type="scientific">Chlorella vulgaris</name>
    <name type="common">Green alga</name>
    <dbReference type="NCBI Taxonomy" id="3077"/>
    <lineage>
        <taxon>Eukaryota</taxon>
        <taxon>Viridiplantae</taxon>
        <taxon>Chlorophyta</taxon>
        <taxon>core chlorophytes</taxon>
        <taxon>Trebouxiophyceae</taxon>
        <taxon>Chlorellales</taxon>
        <taxon>Chlorellaceae</taxon>
        <taxon>Chlorella clade</taxon>
        <taxon>Chlorella</taxon>
    </lineage>
</organism>
<dbReference type="InterPro" id="IPR017441">
    <property type="entry name" value="Protein_kinase_ATP_BS"/>
</dbReference>
<reference evidence="11" key="2">
    <citation type="submission" date="2020-11" db="EMBL/GenBank/DDBJ databases">
        <authorList>
            <person name="Cecchin M."/>
            <person name="Marcolungo L."/>
            <person name="Rossato M."/>
            <person name="Girolomoni L."/>
            <person name="Cosentino E."/>
            <person name="Cuine S."/>
            <person name="Li-Beisson Y."/>
            <person name="Delledonne M."/>
            <person name="Ballottari M."/>
        </authorList>
    </citation>
    <scope>NUCLEOTIDE SEQUENCE</scope>
    <source>
        <strain evidence="11">211/11P</strain>
        <tissue evidence="11">Whole cell</tissue>
    </source>
</reference>
<feature type="region of interest" description="Disordered" evidence="9">
    <location>
        <begin position="531"/>
        <end position="559"/>
    </location>
</feature>
<feature type="binding site" evidence="8">
    <location>
        <position position="737"/>
    </location>
    <ligand>
        <name>ATP</name>
        <dbReference type="ChEBI" id="CHEBI:30616"/>
    </ligand>
</feature>
<keyword evidence="4 8" id="KW-0547">Nucleotide-binding</keyword>
<dbReference type="AlphaFoldDB" id="A0A9D4THC0"/>
<dbReference type="OrthoDB" id="339325at2759"/>
<feature type="compositionally biased region" description="Low complexity" evidence="9">
    <location>
        <begin position="666"/>
        <end position="681"/>
    </location>
</feature>
<feature type="compositionally biased region" description="Basic residues" evidence="9">
    <location>
        <begin position="136"/>
        <end position="151"/>
    </location>
</feature>
<evidence type="ECO:0000256" key="4">
    <source>
        <dbReference type="ARBA" id="ARBA00022741"/>
    </source>
</evidence>
<keyword evidence="2" id="KW-0723">Serine/threonine-protein kinase</keyword>
<feature type="region of interest" description="Disordered" evidence="9">
    <location>
        <begin position="347"/>
        <end position="491"/>
    </location>
</feature>
<feature type="compositionally biased region" description="Polar residues" evidence="9">
    <location>
        <begin position="548"/>
        <end position="559"/>
    </location>
</feature>
<comment type="similarity">
    <text evidence="1">Belongs to the protein kinase superfamily. TKL Ser/Thr protein kinase family.</text>
</comment>
<dbReference type="Gene3D" id="1.25.40.20">
    <property type="entry name" value="Ankyrin repeat-containing domain"/>
    <property type="match status" value="1"/>
</dbReference>
<dbReference type="PANTHER" id="PTHR44329">
    <property type="entry name" value="SERINE/THREONINE-PROTEIN KINASE TNNI3K-RELATED"/>
    <property type="match status" value="1"/>
</dbReference>
<evidence type="ECO:0000313" key="11">
    <source>
        <dbReference type="EMBL" id="KAI3425719.1"/>
    </source>
</evidence>
<dbReference type="InterPro" id="IPR008271">
    <property type="entry name" value="Ser/Thr_kinase_AS"/>
</dbReference>
<dbReference type="Pfam" id="PF07714">
    <property type="entry name" value="PK_Tyr_Ser-Thr"/>
    <property type="match status" value="1"/>
</dbReference>
<dbReference type="Proteomes" id="UP001055712">
    <property type="component" value="Unassembled WGS sequence"/>
</dbReference>
<evidence type="ECO:0000256" key="6">
    <source>
        <dbReference type="ARBA" id="ARBA00022840"/>
    </source>
</evidence>
<proteinExistence type="inferred from homology"/>
<dbReference type="PROSITE" id="PS50088">
    <property type="entry name" value="ANK_REPEAT"/>
    <property type="match status" value="2"/>
</dbReference>
<dbReference type="SUPFAM" id="SSF48403">
    <property type="entry name" value="Ankyrin repeat"/>
    <property type="match status" value="1"/>
</dbReference>
<feature type="region of interest" description="Disordered" evidence="9">
    <location>
        <begin position="230"/>
        <end position="278"/>
    </location>
</feature>
<keyword evidence="3" id="KW-0808">Transferase</keyword>
<comment type="caution">
    <text evidence="11">The sequence shown here is derived from an EMBL/GenBank/DDBJ whole genome shotgun (WGS) entry which is preliminary data.</text>
</comment>
<dbReference type="InterPro" id="IPR001245">
    <property type="entry name" value="Ser-Thr/Tyr_kinase_cat_dom"/>
</dbReference>
<gene>
    <name evidence="11" type="ORF">D9Q98_007695</name>
</gene>
<evidence type="ECO:0000256" key="2">
    <source>
        <dbReference type="ARBA" id="ARBA00022527"/>
    </source>
</evidence>
<keyword evidence="6 8" id="KW-0067">ATP-binding</keyword>
<feature type="region of interest" description="Disordered" evidence="9">
    <location>
        <begin position="660"/>
        <end position="694"/>
    </location>
</feature>
<evidence type="ECO:0000256" key="7">
    <source>
        <dbReference type="PROSITE-ProRule" id="PRU00023"/>
    </source>
</evidence>
<keyword evidence="12" id="KW-1185">Reference proteome</keyword>
<evidence type="ECO:0000256" key="5">
    <source>
        <dbReference type="ARBA" id="ARBA00022777"/>
    </source>
</evidence>
<feature type="compositionally biased region" description="Low complexity" evidence="9">
    <location>
        <begin position="358"/>
        <end position="379"/>
    </location>
</feature>
<dbReference type="InterPro" id="IPR036770">
    <property type="entry name" value="Ankyrin_rpt-contain_sf"/>
</dbReference>
<dbReference type="GO" id="GO:0004674">
    <property type="term" value="F:protein serine/threonine kinase activity"/>
    <property type="evidence" value="ECO:0007669"/>
    <property type="project" value="UniProtKB-KW"/>
</dbReference>
<feature type="repeat" description="ANK" evidence="7">
    <location>
        <begin position="48"/>
        <end position="80"/>
    </location>
</feature>
<dbReference type="SMART" id="SM00248">
    <property type="entry name" value="ANK"/>
    <property type="match status" value="3"/>
</dbReference>
<protein>
    <recommendedName>
        <fullName evidence="10">Protein kinase domain-containing protein</fullName>
    </recommendedName>
</protein>
<dbReference type="InterPro" id="IPR002110">
    <property type="entry name" value="Ankyrin_rpt"/>
</dbReference>
<name>A0A9D4THC0_CHLVU</name>
<dbReference type="Gene3D" id="3.30.200.20">
    <property type="entry name" value="Phosphorylase Kinase, domain 1"/>
    <property type="match status" value="1"/>
</dbReference>
<evidence type="ECO:0000313" key="12">
    <source>
        <dbReference type="Proteomes" id="UP001055712"/>
    </source>
</evidence>
<dbReference type="SMART" id="SM00220">
    <property type="entry name" value="S_TKc"/>
    <property type="match status" value="1"/>
</dbReference>
<evidence type="ECO:0000256" key="1">
    <source>
        <dbReference type="ARBA" id="ARBA00005843"/>
    </source>
</evidence>
<dbReference type="InterPro" id="IPR011009">
    <property type="entry name" value="Kinase-like_dom_sf"/>
</dbReference>
<dbReference type="PROSITE" id="PS00107">
    <property type="entry name" value="PROTEIN_KINASE_ATP"/>
    <property type="match status" value="1"/>
</dbReference>
<feature type="compositionally biased region" description="Low complexity" evidence="9">
    <location>
        <begin position="415"/>
        <end position="480"/>
    </location>
</feature>
<dbReference type="InterPro" id="IPR000719">
    <property type="entry name" value="Prot_kinase_dom"/>
</dbReference>